<sequence>MLSKVLKKETCAECRFCCSFRRCSLWETPLFPKEVMDSLEKKGSPVVFKKQTVSGKEYGQMDLTGKYRTQDSEEEAACEFLDAHKGCTLNNEEKPFDCKIWPLRIMKENEKYVIALTPTCPAINQVPLEQMKALVEDGLGKTIYEYAKEHPYIVKEYREGFPVLMTF</sequence>
<comment type="caution">
    <text evidence="1">The sequence shown here is derived from an EMBL/GenBank/DDBJ whole genome shotgun (WGS) entry which is preliminary data.</text>
</comment>
<evidence type="ECO:0000313" key="2">
    <source>
        <dbReference type="Proteomes" id="UP001546774"/>
    </source>
</evidence>
<dbReference type="EMBL" id="JBBMFS010000007">
    <property type="protein sequence ID" value="MEQ2555266.1"/>
    <property type="molecule type" value="Genomic_DNA"/>
</dbReference>
<dbReference type="Proteomes" id="UP001546774">
    <property type="component" value="Unassembled WGS sequence"/>
</dbReference>
<accession>A0ABV1H7H4</accession>
<protein>
    <recommendedName>
        <fullName evidence="3">YkgJ family cysteine cluster protein</fullName>
    </recommendedName>
</protein>
<proteinExistence type="predicted"/>
<evidence type="ECO:0000313" key="1">
    <source>
        <dbReference type="EMBL" id="MEQ2555266.1"/>
    </source>
</evidence>
<evidence type="ECO:0008006" key="3">
    <source>
        <dbReference type="Google" id="ProtNLM"/>
    </source>
</evidence>
<gene>
    <name evidence="1" type="ORF">WMO37_09645</name>
</gene>
<organism evidence="1 2">
    <name type="scientific">Lachnospira intestinalis</name>
    <dbReference type="NCBI Taxonomy" id="3133158"/>
    <lineage>
        <taxon>Bacteria</taxon>
        <taxon>Bacillati</taxon>
        <taxon>Bacillota</taxon>
        <taxon>Clostridia</taxon>
        <taxon>Lachnospirales</taxon>
        <taxon>Lachnospiraceae</taxon>
        <taxon>Lachnospira</taxon>
    </lineage>
</organism>
<reference evidence="1" key="1">
    <citation type="submission" date="2024-03" db="EMBL/GenBank/DDBJ databases">
        <title>Human intestinal bacterial collection.</title>
        <authorList>
            <person name="Pauvert C."/>
            <person name="Hitch T.C.A."/>
            <person name="Clavel T."/>
        </authorList>
    </citation>
    <scope>NUCLEOTIDE SEQUENCE [LARGE SCALE GENOMIC DNA]</scope>
    <source>
        <strain evidence="1">CLA-AA-H89B</strain>
    </source>
</reference>
<keyword evidence="2" id="KW-1185">Reference proteome</keyword>
<name>A0ABV1H7H4_9FIRM</name>